<dbReference type="Gene3D" id="3.60.10.10">
    <property type="entry name" value="Endonuclease/exonuclease/phosphatase"/>
    <property type="match status" value="1"/>
</dbReference>
<feature type="non-terminal residue" evidence="3">
    <location>
        <position position="385"/>
    </location>
</feature>
<dbReference type="EMBL" id="KN823088">
    <property type="protein sequence ID" value="KIO23285.1"/>
    <property type="molecule type" value="Genomic_DNA"/>
</dbReference>
<dbReference type="GO" id="GO:0046856">
    <property type="term" value="P:phosphatidylinositol dephosphorylation"/>
    <property type="evidence" value="ECO:0007669"/>
    <property type="project" value="InterPro"/>
</dbReference>
<dbReference type="SUPFAM" id="SSF56219">
    <property type="entry name" value="DNase I-like"/>
    <property type="match status" value="1"/>
</dbReference>
<dbReference type="PANTHER" id="PTHR11200:SF275">
    <property type="entry name" value="LD06095P"/>
    <property type="match status" value="1"/>
</dbReference>
<dbReference type="GO" id="GO:0004439">
    <property type="term" value="F:phosphatidylinositol-4,5-bisphosphate 5-phosphatase activity"/>
    <property type="evidence" value="ECO:0007669"/>
    <property type="project" value="TreeGrafter"/>
</dbReference>
<feature type="compositionally biased region" description="Pro residues" evidence="1">
    <location>
        <begin position="310"/>
        <end position="321"/>
    </location>
</feature>
<feature type="compositionally biased region" description="Basic and acidic residues" evidence="1">
    <location>
        <begin position="359"/>
        <end position="369"/>
    </location>
</feature>
<keyword evidence="4" id="KW-1185">Reference proteome</keyword>
<dbReference type="STRING" id="1051891.A0A0C3Q3J0"/>
<protein>
    <recommendedName>
        <fullName evidence="2">Inositol polyphosphate-related phosphatase domain-containing protein</fullName>
    </recommendedName>
</protein>
<reference evidence="3 4" key="1">
    <citation type="submission" date="2014-04" db="EMBL/GenBank/DDBJ databases">
        <authorList>
            <consortium name="DOE Joint Genome Institute"/>
            <person name="Kuo A."/>
            <person name="Girlanda M."/>
            <person name="Perotto S."/>
            <person name="Kohler A."/>
            <person name="Nagy L.G."/>
            <person name="Floudas D."/>
            <person name="Copeland A."/>
            <person name="Barry K.W."/>
            <person name="Cichocki N."/>
            <person name="Veneault-Fourrey C."/>
            <person name="LaButti K."/>
            <person name="Lindquist E.A."/>
            <person name="Lipzen A."/>
            <person name="Lundell T."/>
            <person name="Morin E."/>
            <person name="Murat C."/>
            <person name="Sun H."/>
            <person name="Tunlid A."/>
            <person name="Henrissat B."/>
            <person name="Grigoriev I.V."/>
            <person name="Hibbett D.S."/>
            <person name="Martin F."/>
            <person name="Nordberg H.P."/>
            <person name="Cantor M.N."/>
            <person name="Hua S.X."/>
        </authorList>
    </citation>
    <scope>NUCLEOTIDE SEQUENCE [LARGE SCALE GENOMIC DNA]</scope>
    <source>
        <strain evidence="3 4">MUT 4182</strain>
    </source>
</reference>
<dbReference type="PANTHER" id="PTHR11200">
    <property type="entry name" value="INOSITOL 5-PHOSPHATASE"/>
    <property type="match status" value="1"/>
</dbReference>
<reference evidence="4" key="2">
    <citation type="submission" date="2015-01" db="EMBL/GenBank/DDBJ databases">
        <title>Evolutionary Origins and Diversification of the Mycorrhizal Mutualists.</title>
        <authorList>
            <consortium name="DOE Joint Genome Institute"/>
            <consortium name="Mycorrhizal Genomics Consortium"/>
            <person name="Kohler A."/>
            <person name="Kuo A."/>
            <person name="Nagy L.G."/>
            <person name="Floudas D."/>
            <person name="Copeland A."/>
            <person name="Barry K.W."/>
            <person name="Cichocki N."/>
            <person name="Veneault-Fourrey C."/>
            <person name="LaButti K."/>
            <person name="Lindquist E.A."/>
            <person name="Lipzen A."/>
            <person name="Lundell T."/>
            <person name="Morin E."/>
            <person name="Murat C."/>
            <person name="Riley R."/>
            <person name="Ohm R."/>
            <person name="Sun H."/>
            <person name="Tunlid A."/>
            <person name="Henrissat B."/>
            <person name="Grigoriev I.V."/>
            <person name="Hibbett D.S."/>
            <person name="Martin F."/>
        </authorList>
    </citation>
    <scope>NUCLEOTIDE SEQUENCE [LARGE SCALE GENOMIC DNA]</scope>
    <source>
        <strain evidence="4">MUT 4182</strain>
    </source>
</reference>
<dbReference type="HOGENOM" id="CLU_718795_0_0_1"/>
<proteinExistence type="predicted"/>
<evidence type="ECO:0000313" key="3">
    <source>
        <dbReference type="EMBL" id="KIO23285.1"/>
    </source>
</evidence>
<accession>A0A0C3Q3J0</accession>
<dbReference type="InterPro" id="IPR000300">
    <property type="entry name" value="IPPc"/>
</dbReference>
<dbReference type="SMART" id="SM00128">
    <property type="entry name" value="IPPc"/>
    <property type="match status" value="1"/>
</dbReference>
<organism evidence="3 4">
    <name type="scientific">Tulasnella calospora MUT 4182</name>
    <dbReference type="NCBI Taxonomy" id="1051891"/>
    <lineage>
        <taxon>Eukaryota</taxon>
        <taxon>Fungi</taxon>
        <taxon>Dikarya</taxon>
        <taxon>Basidiomycota</taxon>
        <taxon>Agaricomycotina</taxon>
        <taxon>Agaricomycetes</taxon>
        <taxon>Cantharellales</taxon>
        <taxon>Tulasnellaceae</taxon>
        <taxon>Tulasnella</taxon>
    </lineage>
</organism>
<dbReference type="InterPro" id="IPR036691">
    <property type="entry name" value="Endo/exonu/phosph_ase_sf"/>
</dbReference>
<name>A0A0C3Q3J0_9AGAM</name>
<sequence>MEGTSKSAVTTGLIGGRIGNKGGVGISLKVAGVSLLFVNAHLAAHEERAAVRVANMAKIKTDLDLDSFLEPDDTRATSEDITDHFDHAFIFGDLNFRLNVTRLHAEWLISRRDYETALTFDQLKEVMKGPDHPFVGFTEGDINFPPTFKYDILRTLKKHHSVRAVLKDKAYKRRRGKKTTDAEGLPDVDDVSESSSSSSSEEDNGDQDARSMASSAYRSVHSKSMKDEDSGDPDSLDAAAQNAIVNSASYTSDVQAVALRAKEKFLSLVNRPPSPAVGALTTSAPKGSLPVADIVSVPKRPKSEINVSPKVPPSPLLPPIAPGMKSAASSFDVPRSSLEGLKPPPLKRAHSTKSGAAAKEPEEKEDNSYPDRGVYDTSSKQRVPS</sequence>
<dbReference type="Proteomes" id="UP000054248">
    <property type="component" value="Unassembled WGS sequence"/>
</dbReference>
<feature type="region of interest" description="Disordered" evidence="1">
    <location>
        <begin position="301"/>
        <end position="385"/>
    </location>
</feature>
<dbReference type="AlphaFoldDB" id="A0A0C3Q3J0"/>
<evidence type="ECO:0000259" key="2">
    <source>
        <dbReference type="SMART" id="SM00128"/>
    </source>
</evidence>
<feature type="domain" description="Inositol polyphosphate-related phosphatase" evidence="2">
    <location>
        <begin position="1"/>
        <end position="189"/>
    </location>
</feature>
<dbReference type="InterPro" id="IPR046985">
    <property type="entry name" value="IP5"/>
</dbReference>
<feature type="compositionally biased region" description="Polar residues" evidence="1">
    <location>
        <begin position="376"/>
        <end position="385"/>
    </location>
</feature>
<gene>
    <name evidence="3" type="ORF">M407DRAFT_27204</name>
</gene>
<dbReference type="OrthoDB" id="405996at2759"/>
<dbReference type="Pfam" id="PF22669">
    <property type="entry name" value="Exo_endo_phos2"/>
    <property type="match status" value="1"/>
</dbReference>
<evidence type="ECO:0000313" key="4">
    <source>
        <dbReference type="Proteomes" id="UP000054248"/>
    </source>
</evidence>
<evidence type="ECO:0000256" key="1">
    <source>
        <dbReference type="SAM" id="MobiDB-lite"/>
    </source>
</evidence>
<feature type="region of interest" description="Disordered" evidence="1">
    <location>
        <begin position="173"/>
        <end position="236"/>
    </location>
</feature>